<dbReference type="Gene3D" id="3.30.420.10">
    <property type="entry name" value="Ribonuclease H-like superfamily/Ribonuclease H"/>
    <property type="match status" value="1"/>
</dbReference>
<reference evidence="3" key="1">
    <citation type="submission" date="2023-06" db="EMBL/GenBank/DDBJ databases">
        <title>Male Hemibagrus guttatus genome.</title>
        <authorList>
            <person name="Bian C."/>
        </authorList>
    </citation>
    <scope>NUCLEOTIDE SEQUENCE</scope>
    <source>
        <strain evidence="3">Male_cb2023</strain>
        <tissue evidence="3">Muscle</tissue>
    </source>
</reference>
<evidence type="ECO:0000313" key="3">
    <source>
        <dbReference type="EMBL" id="KAK3545165.1"/>
    </source>
</evidence>
<keyword evidence="4" id="KW-1185">Reference proteome</keyword>
<dbReference type="InterPro" id="IPR001584">
    <property type="entry name" value="Integrase_cat-core"/>
</dbReference>
<name>A0AAE0V9M1_9TELE</name>
<accession>A0AAE0V9M1</accession>
<dbReference type="FunFam" id="1.10.340.70:FF:000001">
    <property type="entry name" value="Retrovirus-related Pol polyprotein from transposon gypsy-like Protein"/>
    <property type="match status" value="1"/>
</dbReference>
<dbReference type="InterPro" id="IPR012337">
    <property type="entry name" value="RNaseH-like_sf"/>
</dbReference>
<dbReference type="PROSITE" id="PS50994">
    <property type="entry name" value="INTEGRASE"/>
    <property type="match status" value="1"/>
</dbReference>
<dbReference type="SUPFAM" id="SSF53098">
    <property type="entry name" value="Ribonuclease H-like"/>
    <property type="match status" value="1"/>
</dbReference>
<dbReference type="InterPro" id="IPR036397">
    <property type="entry name" value="RNaseH_sf"/>
</dbReference>
<comment type="caution">
    <text evidence="3">The sequence shown here is derived from an EMBL/GenBank/DDBJ whole genome shotgun (WGS) entry which is preliminary data.</text>
</comment>
<evidence type="ECO:0000259" key="2">
    <source>
        <dbReference type="PROSITE" id="PS50994"/>
    </source>
</evidence>
<dbReference type="GO" id="GO:0003676">
    <property type="term" value="F:nucleic acid binding"/>
    <property type="evidence" value="ECO:0007669"/>
    <property type="project" value="InterPro"/>
</dbReference>
<evidence type="ECO:0000256" key="1">
    <source>
        <dbReference type="ARBA" id="ARBA00039658"/>
    </source>
</evidence>
<sequence length="506" mass="58020">MPEEPEPILPPNLFVCPITWSLNDDICAATEEEPAPPGGPDGKAYVPTSLCLSLLDSVHASPGSGHPGRQQTLSLLKEQYWWPNMAEDVARFVRGCSVCAMVSTSRRLPEGKLVPLSIPCRSWSHLGIDFATDLPVSNGFTTILVTVDHFSKACKLILLKGLPTALETAEALFSNIFRHFGIPEDIVSDRGPQFISRVWRGFFKLLGVSVSLSSGYHPQTGQTERKIQEIGCYLRAYCHDHQHDWSQYLPWAEYAENSLRQESTKLPFQCILGYQPPLCPWSAEPSEAPTVDHWFRESERVWESAHVHLQRTVRRQKVKADVHHRDAPLYHTGLALHPRHPPPAPLQEAEPSARNLPLSHQYPLGIFAWETTAEVVRETGRKVLGVSSGRRKEDKETWWWNEEVQDSIQRKRLAKKKWDMDRTEKNRQEYKELQCRVKREVSKAKQKAYDEFYTRLDTREGEKDLYRLARQRDRDGKDVQQVRVIKDRDGRVLTSEECTEKMEGIL</sequence>
<dbReference type="EMBL" id="JAUCMX010000005">
    <property type="protein sequence ID" value="KAK3545165.1"/>
    <property type="molecule type" value="Genomic_DNA"/>
</dbReference>
<dbReference type="PANTHER" id="PTHR37984">
    <property type="entry name" value="PROTEIN CBG26694"/>
    <property type="match status" value="1"/>
</dbReference>
<dbReference type="PANTHER" id="PTHR37984:SF5">
    <property type="entry name" value="PROTEIN NYNRIN-LIKE"/>
    <property type="match status" value="1"/>
</dbReference>
<evidence type="ECO:0000313" key="4">
    <source>
        <dbReference type="Proteomes" id="UP001274896"/>
    </source>
</evidence>
<organism evidence="3 4">
    <name type="scientific">Hemibagrus guttatus</name>
    <dbReference type="NCBI Taxonomy" id="175788"/>
    <lineage>
        <taxon>Eukaryota</taxon>
        <taxon>Metazoa</taxon>
        <taxon>Chordata</taxon>
        <taxon>Craniata</taxon>
        <taxon>Vertebrata</taxon>
        <taxon>Euteleostomi</taxon>
        <taxon>Actinopterygii</taxon>
        <taxon>Neopterygii</taxon>
        <taxon>Teleostei</taxon>
        <taxon>Ostariophysi</taxon>
        <taxon>Siluriformes</taxon>
        <taxon>Bagridae</taxon>
        <taxon>Hemibagrus</taxon>
    </lineage>
</organism>
<dbReference type="Pfam" id="PF00665">
    <property type="entry name" value="rve"/>
    <property type="match status" value="1"/>
</dbReference>
<protein>
    <recommendedName>
        <fullName evidence="1">Gypsy retrotransposon integrase-like protein 1</fullName>
    </recommendedName>
</protein>
<dbReference type="GO" id="GO:0015074">
    <property type="term" value="P:DNA integration"/>
    <property type="evidence" value="ECO:0007669"/>
    <property type="project" value="InterPro"/>
</dbReference>
<dbReference type="AlphaFoldDB" id="A0AAE0V9M1"/>
<gene>
    <name evidence="3" type="ORF">QTP70_001783</name>
</gene>
<proteinExistence type="predicted"/>
<dbReference type="InterPro" id="IPR050951">
    <property type="entry name" value="Retrovirus_Pol_polyprotein"/>
</dbReference>
<dbReference type="Pfam" id="PF17921">
    <property type="entry name" value="Integrase_H2C2"/>
    <property type="match status" value="1"/>
</dbReference>
<dbReference type="Gene3D" id="1.10.340.70">
    <property type="match status" value="1"/>
</dbReference>
<dbReference type="Proteomes" id="UP001274896">
    <property type="component" value="Unassembled WGS sequence"/>
</dbReference>
<feature type="domain" description="Integrase catalytic" evidence="2">
    <location>
        <begin position="115"/>
        <end position="284"/>
    </location>
</feature>
<dbReference type="InterPro" id="IPR041588">
    <property type="entry name" value="Integrase_H2C2"/>
</dbReference>